<evidence type="ECO:0008006" key="7">
    <source>
        <dbReference type="Google" id="ProtNLM"/>
    </source>
</evidence>
<protein>
    <recommendedName>
        <fullName evidence="7">Membrane-associated proteins in eicosanoid and glutathione metabolism</fullName>
    </recommendedName>
</protein>
<name>A0A6A6TCY6_9PLEO</name>
<keyword evidence="3" id="KW-1133">Transmembrane helix</keyword>
<evidence type="ECO:0000313" key="6">
    <source>
        <dbReference type="Proteomes" id="UP000799324"/>
    </source>
</evidence>
<keyword evidence="2" id="KW-0812">Transmembrane</keyword>
<dbReference type="Proteomes" id="UP000799324">
    <property type="component" value="Unassembled WGS sequence"/>
</dbReference>
<dbReference type="PANTHER" id="PTHR35371:SF1">
    <property type="entry name" value="BLR7753 PROTEIN"/>
    <property type="match status" value="1"/>
</dbReference>
<sequence>MPSFFDINNPSILAIPAFHLLSILPHSYALNVATQGNLMKWDNRNPRSTTMKAKLKDRLDAESYAFYERLESCHANGMENLPLFATAVILGNMAGIKKDGVGGMTGFAATFLAVRVAYTAVYLANKTQGLTLLRSGLWATSVALCWRIIFKAAKGLGGGRVGY</sequence>
<dbReference type="Pfam" id="PF01124">
    <property type="entry name" value="MAPEG"/>
    <property type="match status" value="1"/>
</dbReference>
<evidence type="ECO:0000256" key="4">
    <source>
        <dbReference type="ARBA" id="ARBA00023136"/>
    </source>
</evidence>
<dbReference type="InterPro" id="IPR023352">
    <property type="entry name" value="MAPEG-like_dom_sf"/>
</dbReference>
<proteinExistence type="predicted"/>
<dbReference type="SUPFAM" id="SSF161084">
    <property type="entry name" value="MAPEG domain-like"/>
    <property type="match status" value="1"/>
</dbReference>
<dbReference type="PANTHER" id="PTHR35371">
    <property type="entry name" value="INNER MEMBRANE PROTEIN"/>
    <property type="match status" value="1"/>
</dbReference>
<reference evidence="5" key="1">
    <citation type="journal article" date="2020" name="Stud. Mycol.">
        <title>101 Dothideomycetes genomes: a test case for predicting lifestyles and emergence of pathogens.</title>
        <authorList>
            <person name="Haridas S."/>
            <person name="Albert R."/>
            <person name="Binder M."/>
            <person name="Bloem J."/>
            <person name="Labutti K."/>
            <person name="Salamov A."/>
            <person name="Andreopoulos B."/>
            <person name="Baker S."/>
            <person name="Barry K."/>
            <person name="Bills G."/>
            <person name="Bluhm B."/>
            <person name="Cannon C."/>
            <person name="Castanera R."/>
            <person name="Culley D."/>
            <person name="Daum C."/>
            <person name="Ezra D."/>
            <person name="Gonzalez J."/>
            <person name="Henrissat B."/>
            <person name="Kuo A."/>
            <person name="Liang C."/>
            <person name="Lipzen A."/>
            <person name="Lutzoni F."/>
            <person name="Magnuson J."/>
            <person name="Mondo S."/>
            <person name="Nolan M."/>
            <person name="Ohm R."/>
            <person name="Pangilinan J."/>
            <person name="Park H.-J."/>
            <person name="Ramirez L."/>
            <person name="Alfaro M."/>
            <person name="Sun H."/>
            <person name="Tritt A."/>
            <person name="Yoshinaga Y."/>
            <person name="Zwiers L.-H."/>
            <person name="Turgeon B."/>
            <person name="Goodwin S."/>
            <person name="Spatafora J."/>
            <person name="Crous P."/>
            <person name="Grigoriev I."/>
        </authorList>
    </citation>
    <scope>NUCLEOTIDE SEQUENCE</scope>
    <source>
        <strain evidence="5">CBS 122681</strain>
    </source>
</reference>
<dbReference type="Gene3D" id="1.20.120.550">
    <property type="entry name" value="Membrane associated eicosanoid/glutathione metabolism-like domain"/>
    <property type="match status" value="1"/>
</dbReference>
<dbReference type="AlphaFoldDB" id="A0A6A6TCY6"/>
<evidence type="ECO:0000256" key="2">
    <source>
        <dbReference type="ARBA" id="ARBA00022692"/>
    </source>
</evidence>
<evidence type="ECO:0000313" key="5">
    <source>
        <dbReference type="EMBL" id="KAF2656484.1"/>
    </source>
</evidence>
<keyword evidence="4" id="KW-0472">Membrane</keyword>
<dbReference type="InterPro" id="IPR001129">
    <property type="entry name" value="Membr-assoc_MAPEG"/>
</dbReference>
<dbReference type="EMBL" id="MU004335">
    <property type="protein sequence ID" value="KAF2656484.1"/>
    <property type="molecule type" value="Genomic_DNA"/>
</dbReference>
<evidence type="ECO:0000256" key="1">
    <source>
        <dbReference type="ARBA" id="ARBA00004370"/>
    </source>
</evidence>
<keyword evidence="6" id="KW-1185">Reference proteome</keyword>
<evidence type="ECO:0000256" key="3">
    <source>
        <dbReference type="ARBA" id="ARBA00022989"/>
    </source>
</evidence>
<dbReference type="OrthoDB" id="2122304at2759"/>
<gene>
    <name evidence="5" type="ORF">K491DRAFT_691873</name>
</gene>
<accession>A0A6A6TCY6</accession>
<organism evidence="5 6">
    <name type="scientific">Lophiostoma macrostomum CBS 122681</name>
    <dbReference type="NCBI Taxonomy" id="1314788"/>
    <lineage>
        <taxon>Eukaryota</taxon>
        <taxon>Fungi</taxon>
        <taxon>Dikarya</taxon>
        <taxon>Ascomycota</taxon>
        <taxon>Pezizomycotina</taxon>
        <taxon>Dothideomycetes</taxon>
        <taxon>Pleosporomycetidae</taxon>
        <taxon>Pleosporales</taxon>
        <taxon>Lophiostomataceae</taxon>
        <taxon>Lophiostoma</taxon>
    </lineage>
</organism>
<dbReference type="GO" id="GO:0016020">
    <property type="term" value="C:membrane"/>
    <property type="evidence" value="ECO:0007669"/>
    <property type="project" value="UniProtKB-SubCell"/>
</dbReference>
<comment type="subcellular location">
    <subcellularLocation>
        <location evidence="1">Membrane</location>
    </subcellularLocation>
</comment>